<proteinExistence type="predicted"/>
<accession>A0AAP0C3K6</accession>
<protein>
    <submittedName>
        <fullName evidence="1">Cyclin-D3-2</fullName>
    </submittedName>
</protein>
<dbReference type="EMBL" id="JBBWWQ010000001">
    <property type="protein sequence ID" value="KAK8957221.1"/>
    <property type="molecule type" value="Genomic_DNA"/>
</dbReference>
<reference evidence="1 2" key="1">
    <citation type="journal article" date="2022" name="Nat. Plants">
        <title>Genomes of leafy and leafless Platanthera orchids illuminate the evolution of mycoheterotrophy.</title>
        <authorList>
            <person name="Li M.H."/>
            <person name="Liu K.W."/>
            <person name="Li Z."/>
            <person name="Lu H.C."/>
            <person name="Ye Q.L."/>
            <person name="Zhang D."/>
            <person name="Wang J.Y."/>
            <person name="Li Y.F."/>
            <person name="Zhong Z.M."/>
            <person name="Liu X."/>
            <person name="Yu X."/>
            <person name="Liu D.K."/>
            <person name="Tu X.D."/>
            <person name="Liu B."/>
            <person name="Hao Y."/>
            <person name="Liao X.Y."/>
            <person name="Jiang Y.T."/>
            <person name="Sun W.H."/>
            <person name="Chen J."/>
            <person name="Chen Y.Q."/>
            <person name="Ai Y."/>
            <person name="Zhai J.W."/>
            <person name="Wu S.S."/>
            <person name="Zhou Z."/>
            <person name="Hsiao Y.Y."/>
            <person name="Wu W.L."/>
            <person name="Chen Y.Y."/>
            <person name="Lin Y.F."/>
            <person name="Hsu J.L."/>
            <person name="Li C.Y."/>
            <person name="Wang Z.W."/>
            <person name="Zhao X."/>
            <person name="Zhong W.Y."/>
            <person name="Ma X.K."/>
            <person name="Ma L."/>
            <person name="Huang J."/>
            <person name="Chen G.Z."/>
            <person name="Huang M.Z."/>
            <person name="Huang L."/>
            <person name="Peng D.H."/>
            <person name="Luo Y.B."/>
            <person name="Zou S.Q."/>
            <person name="Chen S.P."/>
            <person name="Lan S."/>
            <person name="Tsai W.C."/>
            <person name="Van de Peer Y."/>
            <person name="Liu Z.J."/>
        </authorList>
    </citation>
    <scope>NUCLEOTIDE SEQUENCE [LARGE SCALE GENOMIC DNA]</scope>
    <source>
        <strain evidence="1">Lor287</strain>
    </source>
</reference>
<evidence type="ECO:0000313" key="2">
    <source>
        <dbReference type="Proteomes" id="UP001418222"/>
    </source>
</evidence>
<gene>
    <name evidence="1" type="primary">CYCD3-2</name>
    <name evidence="1" type="ORF">KSP39_PZI000642</name>
</gene>
<comment type="caution">
    <text evidence="1">The sequence shown here is derived from an EMBL/GenBank/DDBJ whole genome shotgun (WGS) entry which is preliminary data.</text>
</comment>
<organism evidence="1 2">
    <name type="scientific">Platanthera zijinensis</name>
    <dbReference type="NCBI Taxonomy" id="2320716"/>
    <lineage>
        <taxon>Eukaryota</taxon>
        <taxon>Viridiplantae</taxon>
        <taxon>Streptophyta</taxon>
        <taxon>Embryophyta</taxon>
        <taxon>Tracheophyta</taxon>
        <taxon>Spermatophyta</taxon>
        <taxon>Magnoliopsida</taxon>
        <taxon>Liliopsida</taxon>
        <taxon>Asparagales</taxon>
        <taxon>Orchidaceae</taxon>
        <taxon>Orchidoideae</taxon>
        <taxon>Orchideae</taxon>
        <taxon>Orchidinae</taxon>
        <taxon>Platanthera</taxon>
    </lineage>
</organism>
<dbReference type="Proteomes" id="UP001418222">
    <property type="component" value="Unassembled WGS sequence"/>
</dbReference>
<keyword evidence="2" id="KW-1185">Reference proteome</keyword>
<evidence type="ECO:0000313" key="1">
    <source>
        <dbReference type="EMBL" id="KAK8957221.1"/>
    </source>
</evidence>
<dbReference type="AlphaFoldDB" id="A0AAP0C3K6"/>
<name>A0AAP0C3K6_9ASPA</name>
<sequence>MDGMACCTLAAKVEKTRVSLLLDLQLPPPTMEMGCVFENRTTRRMKLLIMLLTLWWRMNPVPPLSPTRRHLLKIPAMTGNWFFGLRLSTEKEALFEILRCE</sequence>